<evidence type="ECO:0000259" key="2">
    <source>
        <dbReference type="Pfam" id="PF02906"/>
    </source>
</evidence>
<sequence>MAAQRVIINSDLNVNPEECIVPLASSTTTAGTLKLRGQPEGAQPIRITLNDCLVCTGCVTSAEEVFLRELNTDALERAIREAPGRPLTFSFSLASSLSMANVLLQSYDLEALASILSMGLSRKIAALVGVAPTIQILFEVQSQALSAAMQVQQLMKHLEGVPPSGPQTPTPTIVTDCPAVRMFISKRNSTLAPLILPVASQMEVSGVNHEGLFVSIQPCQDRKLEQFRGASIDICLTTQELLVFLGEYLDLNDRLASSSDSGLYRYPFAPLLAAYLHQKGVLCCSFEALFSSTNPGQLAWTKRGNGLDSFTLPLHPTGFYDTIMVYRCHGYHNLQNVVRRLSSMCTEPRTLYVFEMHACPHGCFGGACIAGDDQHPLASVASGCSAEADLHDSGLVRALFDDPSILATIENIPLLESVIRTDQEYLSPEEIAVRKGGVRLQDLGW</sequence>
<evidence type="ECO:0000313" key="4">
    <source>
        <dbReference type="Proteomes" id="UP000315496"/>
    </source>
</evidence>
<evidence type="ECO:0000313" key="3">
    <source>
        <dbReference type="EMBL" id="TNJ27130.1"/>
    </source>
</evidence>
<accession>A0A4Z1SND6</accession>
<organism evidence="3 4">
    <name type="scientific">Giardia muris</name>
    <dbReference type="NCBI Taxonomy" id="5742"/>
    <lineage>
        <taxon>Eukaryota</taxon>
        <taxon>Metamonada</taxon>
        <taxon>Diplomonadida</taxon>
        <taxon>Hexamitidae</taxon>
        <taxon>Giardiinae</taxon>
        <taxon>Giardia</taxon>
    </lineage>
</organism>
<dbReference type="OrthoDB" id="10253113at2759"/>
<dbReference type="Gene3D" id="3.40.50.1780">
    <property type="match status" value="1"/>
</dbReference>
<proteinExistence type="inferred from homology"/>
<evidence type="ECO:0000256" key="1">
    <source>
        <dbReference type="ARBA" id="ARBA00006596"/>
    </source>
</evidence>
<dbReference type="PANTHER" id="PTHR11615">
    <property type="entry name" value="NITRATE, FORMATE, IRON DEHYDROGENASE"/>
    <property type="match status" value="1"/>
</dbReference>
<name>A0A4Z1SND6_GIAMU</name>
<dbReference type="AlphaFoldDB" id="A0A4Z1SND6"/>
<dbReference type="InterPro" id="IPR009016">
    <property type="entry name" value="Fe_hydrogenase"/>
</dbReference>
<dbReference type="SUPFAM" id="SSF53920">
    <property type="entry name" value="Fe-only hydrogenase"/>
    <property type="match status" value="1"/>
</dbReference>
<dbReference type="Pfam" id="PF02906">
    <property type="entry name" value="Fe_hyd_lg_C"/>
    <property type="match status" value="1"/>
</dbReference>
<dbReference type="InterPro" id="IPR004108">
    <property type="entry name" value="Fe_hydrogenase_lsu_C"/>
</dbReference>
<comment type="caution">
    <text evidence="3">The sequence shown here is derived from an EMBL/GenBank/DDBJ whole genome shotgun (WGS) entry which is preliminary data.</text>
</comment>
<dbReference type="Gene3D" id="3.40.950.10">
    <property type="entry name" value="Fe-only Hydrogenase (Larger Subunit), Chain L, domain 3"/>
    <property type="match status" value="1"/>
</dbReference>
<dbReference type="Gene3D" id="3.30.70.20">
    <property type="match status" value="1"/>
</dbReference>
<dbReference type="Proteomes" id="UP000315496">
    <property type="component" value="Chromosome 4"/>
</dbReference>
<dbReference type="InterPro" id="IPR050340">
    <property type="entry name" value="Cytosolic_Fe-S_CAF"/>
</dbReference>
<keyword evidence="4" id="KW-1185">Reference proteome</keyword>
<feature type="domain" description="Iron hydrogenase large subunit C-terminal" evidence="2">
    <location>
        <begin position="150"/>
        <end position="367"/>
    </location>
</feature>
<protein>
    <submittedName>
        <fullName evidence="3">Nar1</fullName>
    </submittedName>
</protein>
<dbReference type="VEuPathDB" id="GiardiaDB:GMRT_12790"/>
<gene>
    <name evidence="3" type="ORF">GMRT_12790</name>
</gene>
<dbReference type="EMBL" id="VDLU01000004">
    <property type="protein sequence ID" value="TNJ27130.1"/>
    <property type="molecule type" value="Genomic_DNA"/>
</dbReference>
<reference evidence="3 4" key="1">
    <citation type="submission" date="2019-05" db="EMBL/GenBank/DDBJ databases">
        <title>The compact genome of Giardia muris reveals important steps in the evolution of intestinal protozoan parasites.</title>
        <authorList>
            <person name="Xu F."/>
            <person name="Jimenez-Gonzalez A."/>
            <person name="Einarsson E."/>
            <person name="Astvaldsson A."/>
            <person name="Peirasmaki D."/>
            <person name="Eckmann L."/>
            <person name="Andersson J.O."/>
            <person name="Svard S.G."/>
            <person name="Jerlstrom-Hultqvist J."/>
        </authorList>
    </citation>
    <scope>NUCLEOTIDE SEQUENCE [LARGE SCALE GENOMIC DNA]</scope>
    <source>
        <strain evidence="3 4">Roberts-Thomson</strain>
    </source>
</reference>
<comment type="similarity">
    <text evidence="1">Belongs to the NARF family.</text>
</comment>